<gene>
    <name evidence="3" type="primary">LOC114657953</name>
</gene>
<keyword evidence="4" id="KW-1185">Reference proteome</keyword>
<dbReference type="AlphaFoldDB" id="A0A8C4S3M0"/>
<dbReference type="Ensembl" id="ENSECRT00000011356.1">
    <property type="protein sequence ID" value="ENSECRP00000011174.1"/>
    <property type="gene ID" value="ENSECRG00000007435.1"/>
</dbReference>
<dbReference type="PANTHER" id="PTHR36542">
    <property type="entry name" value="GIG2-LIKE PROTEIN DRED-RELATED"/>
    <property type="match status" value="1"/>
</dbReference>
<dbReference type="GO" id="GO:0003950">
    <property type="term" value="F:NAD+ poly-ADP-ribosyltransferase activity"/>
    <property type="evidence" value="ECO:0007669"/>
    <property type="project" value="InterPro"/>
</dbReference>
<dbReference type="FunFam" id="3.90.175.10:FF:000005">
    <property type="entry name" value="Uncharacterized protein"/>
    <property type="match status" value="1"/>
</dbReference>
<reference evidence="3" key="2">
    <citation type="submission" date="2025-08" db="UniProtKB">
        <authorList>
            <consortium name="Ensembl"/>
        </authorList>
    </citation>
    <scope>IDENTIFICATION</scope>
</reference>
<evidence type="ECO:0000313" key="3">
    <source>
        <dbReference type="Ensembl" id="ENSECRP00000011174.1"/>
    </source>
</evidence>
<sequence>IMSIHFFGWETHTERRRLLKPGQHPRTGHRYTMFHGTHKSNAEAIVTSGFRPSSGGTLGAGVYCSRNIMKAMNYPVACSSNDRVVFQLRVRVGKVKKIDQHNFNMATTWHQQGYDTAWLPPTVAGLEEDCVWDPDRLVVVGIAHCTDTSFRKKLEELIRAQPKAKLDEGTSSQNKCIACGWPVCDHETIQCWGCKKTICPFLVKHKCKEKSEIKPN</sequence>
<comment type="similarity">
    <text evidence="1">Belongs to the ARTD/PARP family.</text>
</comment>
<feature type="domain" description="PARP catalytic" evidence="2">
    <location>
        <begin position="27"/>
        <end position="111"/>
    </location>
</feature>
<accession>A0A8C4S3M0</accession>
<dbReference type="Proteomes" id="UP000694620">
    <property type="component" value="Chromosome 9"/>
</dbReference>
<dbReference type="Pfam" id="PF00644">
    <property type="entry name" value="PARP"/>
    <property type="match status" value="1"/>
</dbReference>
<evidence type="ECO:0000313" key="4">
    <source>
        <dbReference type="Proteomes" id="UP000694620"/>
    </source>
</evidence>
<reference evidence="3" key="1">
    <citation type="submission" date="2021-06" db="EMBL/GenBank/DDBJ databases">
        <authorList>
            <consortium name="Wellcome Sanger Institute Data Sharing"/>
        </authorList>
    </citation>
    <scope>NUCLEOTIDE SEQUENCE [LARGE SCALE GENOMIC DNA]</scope>
</reference>
<proteinExistence type="inferred from homology"/>
<reference evidence="3" key="3">
    <citation type="submission" date="2025-09" db="UniProtKB">
        <authorList>
            <consortium name="Ensembl"/>
        </authorList>
    </citation>
    <scope>IDENTIFICATION</scope>
</reference>
<dbReference type="InterPro" id="IPR012317">
    <property type="entry name" value="Poly(ADP-ribose)pol_cat_dom"/>
</dbReference>
<dbReference type="Gene3D" id="3.90.228.10">
    <property type="match status" value="1"/>
</dbReference>
<dbReference type="GO" id="GO:0005737">
    <property type="term" value="C:cytoplasm"/>
    <property type="evidence" value="ECO:0007669"/>
    <property type="project" value="TreeGrafter"/>
</dbReference>
<evidence type="ECO:0000259" key="2">
    <source>
        <dbReference type="Pfam" id="PF00644"/>
    </source>
</evidence>
<dbReference type="PANTHER" id="PTHR36542:SF8">
    <property type="entry name" value="GIG2-LIKE PROTEIN DREN"/>
    <property type="match status" value="1"/>
</dbReference>
<protein>
    <submittedName>
        <fullName evidence="3">Uncharacterized LOC114657953</fullName>
    </submittedName>
</protein>
<evidence type="ECO:0000256" key="1">
    <source>
        <dbReference type="ARBA" id="ARBA00024347"/>
    </source>
</evidence>
<dbReference type="GeneTree" id="ENSGT00940000163496"/>
<organism evidence="3 4">
    <name type="scientific">Erpetoichthys calabaricus</name>
    <name type="common">Rope fish</name>
    <name type="synonym">Calamoichthys calabaricus</name>
    <dbReference type="NCBI Taxonomy" id="27687"/>
    <lineage>
        <taxon>Eukaryota</taxon>
        <taxon>Metazoa</taxon>
        <taxon>Chordata</taxon>
        <taxon>Craniata</taxon>
        <taxon>Vertebrata</taxon>
        <taxon>Euteleostomi</taxon>
        <taxon>Actinopterygii</taxon>
        <taxon>Polypteriformes</taxon>
        <taxon>Polypteridae</taxon>
        <taxon>Erpetoichthys</taxon>
    </lineage>
</organism>
<name>A0A8C4S3M0_ERPCA</name>
<dbReference type="SUPFAM" id="SSF56399">
    <property type="entry name" value="ADP-ribosylation"/>
    <property type="match status" value="1"/>
</dbReference>